<proteinExistence type="predicted"/>
<feature type="transmembrane region" description="Helical" evidence="2">
    <location>
        <begin position="109"/>
        <end position="129"/>
    </location>
</feature>
<feature type="transmembrane region" description="Helical" evidence="2">
    <location>
        <begin position="234"/>
        <end position="253"/>
    </location>
</feature>
<sequence>MTGGGTGPRGGTGDGPGWQAGREVREAGGAEWAVQSVWAVVFALLAAASSATATVLQRKAASTVPLSAGFRLRLIVELLHRPVWLAGFGAIVLAACLQALALSQGALSLVQPLFVLELPMAMLIAGFVLGRRLTRGSWLAVLAVVGGLGTALAAADPQGGITHPPGGRWAVATGCCVGAVALLVVVARRHPPGRLRAASLAAGAAIGNALTAALMKAATHAWQSDGFTGFLTAWQTYGFALAGAGSVFLLQNAMQSGPLVASQPALTLTDALVSLALGVALYEETVRTGWWLLPEIAGALAILAGALVLARTPLARLLAEG</sequence>
<keyword evidence="2" id="KW-0472">Membrane</keyword>
<evidence type="ECO:0000313" key="4">
    <source>
        <dbReference type="Proteomes" id="UP000617734"/>
    </source>
</evidence>
<feature type="transmembrane region" description="Helical" evidence="2">
    <location>
        <begin position="136"/>
        <end position="155"/>
    </location>
</feature>
<evidence type="ECO:0000256" key="1">
    <source>
        <dbReference type="SAM" id="MobiDB-lite"/>
    </source>
</evidence>
<keyword evidence="4" id="KW-1185">Reference proteome</keyword>
<feature type="compositionally biased region" description="Gly residues" evidence="1">
    <location>
        <begin position="1"/>
        <end position="18"/>
    </location>
</feature>
<gene>
    <name evidence="3" type="ORF">GCM10018781_07020</name>
</gene>
<evidence type="ECO:0000313" key="3">
    <source>
        <dbReference type="EMBL" id="GHH61128.1"/>
    </source>
</evidence>
<dbReference type="Proteomes" id="UP000617734">
    <property type="component" value="Unassembled WGS sequence"/>
</dbReference>
<dbReference type="AlphaFoldDB" id="A0A919FCY4"/>
<feature type="transmembrane region" description="Helical" evidence="2">
    <location>
        <begin position="83"/>
        <end position="103"/>
    </location>
</feature>
<dbReference type="NCBIfam" id="NF038012">
    <property type="entry name" value="DMT_1"/>
    <property type="match status" value="1"/>
</dbReference>
<organism evidence="3 4">
    <name type="scientific">Kitasatospora indigofera</name>
    <dbReference type="NCBI Taxonomy" id="67307"/>
    <lineage>
        <taxon>Bacteria</taxon>
        <taxon>Bacillati</taxon>
        <taxon>Actinomycetota</taxon>
        <taxon>Actinomycetes</taxon>
        <taxon>Kitasatosporales</taxon>
        <taxon>Streptomycetaceae</taxon>
        <taxon>Kitasatospora</taxon>
    </lineage>
</organism>
<feature type="transmembrane region" description="Helical" evidence="2">
    <location>
        <begin position="167"/>
        <end position="187"/>
    </location>
</feature>
<dbReference type="PANTHER" id="PTHR40761:SF1">
    <property type="entry name" value="CONSERVED INTEGRAL MEMBRANE ALANINE VALINE AND LEUCINE RICH PROTEIN-RELATED"/>
    <property type="match status" value="1"/>
</dbReference>
<feature type="transmembrane region" description="Helical" evidence="2">
    <location>
        <begin position="265"/>
        <end position="282"/>
    </location>
</feature>
<feature type="transmembrane region" description="Helical" evidence="2">
    <location>
        <begin position="288"/>
        <end position="310"/>
    </location>
</feature>
<reference evidence="3" key="2">
    <citation type="submission" date="2020-09" db="EMBL/GenBank/DDBJ databases">
        <authorList>
            <person name="Sun Q."/>
            <person name="Ohkuma M."/>
        </authorList>
    </citation>
    <scope>NUCLEOTIDE SEQUENCE</scope>
    <source>
        <strain evidence="3">JCM 4646</strain>
    </source>
</reference>
<accession>A0A919FCY4</accession>
<name>A0A919FCY4_9ACTN</name>
<evidence type="ECO:0000256" key="2">
    <source>
        <dbReference type="SAM" id="Phobius"/>
    </source>
</evidence>
<feature type="region of interest" description="Disordered" evidence="1">
    <location>
        <begin position="1"/>
        <end position="21"/>
    </location>
</feature>
<dbReference type="EMBL" id="BNBO01000002">
    <property type="protein sequence ID" value="GHH61128.1"/>
    <property type="molecule type" value="Genomic_DNA"/>
</dbReference>
<dbReference type="PANTHER" id="PTHR40761">
    <property type="entry name" value="CONSERVED INTEGRAL MEMBRANE ALANINE VALINE AND LEUCINE RICH PROTEIN-RELATED"/>
    <property type="match status" value="1"/>
</dbReference>
<comment type="caution">
    <text evidence="3">The sequence shown here is derived from an EMBL/GenBank/DDBJ whole genome shotgun (WGS) entry which is preliminary data.</text>
</comment>
<evidence type="ECO:0008006" key="5">
    <source>
        <dbReference type="Google" id="ProtNLM"/>
    </source>
</evidence>
<reference evidence="3" key="1">
    <citation type="journal article" date="2014" name="Int. J. Syst. Evol. Microbiol.">
        <title>Complete genome sequence of Corynebacterium casei LMG S-19264T (=DSM 44701T), isolated from a smear-ripened cheese.</title>
        <authorList>
            <consortium name="US DOE Joint Genome Institute (JGI-PGF)"/>
            <person name="Walter F."/>
            <person name="Albersmeier A."/>
            <person name="Kalinowski J."/>
            <person name="Ruckert C."/>
        </authorList>
    </citation>
    <scope>NUCLEOTIDE SEQUENCE</scope>
    <source>
        <strain evidence="3">JCM 4646</strain>
    </source>
</reference>
<keyword evidence="2" id="KW-0812">Transmembrane</keyword>
<feature type="transmembrane region" description="Helical" evidence="2">
    <location>
        <begin position="37"/>
        <end position="56"/>
    </location>
</feature>
<protein>
    <recommendedName>
        <fullName evidence="5">Integral membrane protein</fullName>
    </recommendedName>
</protein>
<keyword evidence="2" id="KW-1133">Transmembrane helix</keyword>